<name>A0AAN9YTU4_9PEZI</name>
<keyword evidence="2" id="KW-1185">Reference proteome</keyword>
<evidence type="ECO:0000313" key="1">
    <source>
        <dbReference type="EMBL" id="KAK7756816.1"/>
    </source>
</evidence>
<comment type="caution">
    <text evidence="1">The sequence shown here is derived from an EMBL/GenBank/DDBJ whole genome shotgun (WGS) entry which is preliminary data.</text>
</comment>
<evidence type="ECO:0000313" key="2">
    <source>
        <dbReference type="Proteomes" id="UP001320420"/>
    </source>
</evidence>
<sequence length="246" mass="28941">MTFNEIAKHDITWGEMRVRPAVSSDSFFFRHVYFEGLVTLARISEADTYERKYELLHNFQASGYCYYDVAAALRASRRLKGRSLPVAFHGQTWIGRYRDGREYASLVQPPFFEDPDDGPFRSWNWAHEANATHFAYFAQPQALLRKWGYTMWDEERLDSLGMMKQWFLTSDLSSEEYSPARREVDELRHNSQGWDWYDSWVARAKIWINGGSGWWDFGDESRIIWKYGKPHDTEPASMLGLSLEES</sequence>
<accession>A0AAN9YTU4</accession>
<protein>
    <submittedName>
        <fullName evidence="1">Uncharacterized protein</fullName>
    </submittedName>
</protein>
<dbReference type="AlphaFoldDB" id="A0AAN9YTU4"/>
<dbReference type="Proteomes" id="UP001320420">
    <property type="component" value="Unassembled WGS sequence"/>
</dbReference>
<organism evidence="1 2">
    <name type="scientific">Diatrype stigma</name>
    <dbReference type="NCBI Taxonomy" id="117547"/>
    <lineage>
        <taxon>Eukaryota</taxon>
        <taxon>Fungi</taxon>
        <taxon>Dikarya</taxon>
        <taxon>Ascomycota</taxon>
        <taxon>Pezizomycotina</taxon>
        <taxon>Sordariomycetes</taxon>
        <taxon>Xylariomycetidae</taxon>
        <taxon>Xylariales</taxon>
        <taxon>Diatrypaceae</taxon>
        <taxon>Diatrype</taxon>
    </lineage>
</organism>
<dbReference type="EMBL" id="JAKJXP020000005">
    <property type="protein sequence ID" value="KAK7756816.1"/>
    <property type="molecule type" value="Genomic_DNA"/>
</dbReference>
<proteinExistence type="predicted"/>
<reference evidence="1 2" key="1">
    <citation type="submission" date="2024-02" db="EMBL/GenBank/DDBJ databases">
        <title>De novo assembly and annotation of 12 fungi associated with fruit tree decline syndrome in Ontario, Canada.</title>
        <authorList>
            <person name="Sulman M."/>
            <person name="Ellouze W."/>
            <person name="Ilyukhin E."/>
        </authorList>
    </citation>
    <scope>NUCLEOTIDE SEQUENCE [LARGE SCALE GENOMIC DNA]</scope>
    <source>
        <strain evidence="1 2">M11/M66-122</strain>
    </source>
</reference>
<gene>
    <name evidence="1" type="ORF">SLS62_001261</name>
</gene>